<dbReference type="InterPro" id="IPR009545">
    <property type="entry name" value="Claudin-like"/>
</dbReference>
<sequence>MCFSGLGQIVFGGIMVLCLALTAASMFSDGWRKYPDDQHSGIFGYNCVNPNITNGQTQKQICNEWWKNLKTWEKVTVIAMSLALVAELVCLAYNVFACFACCWKKYVIHPLSALAALVAIFLAIAVVVYGVNNKNAFDEVKDNFTNGQKITTQLGYSYFLAIAALILAVIDIFVAALTICLAESCI</sequence>
<evidence type="ECO:0000313" key="3">
    <source>
        <dbReference type="Proteomes" id="UP001177023"/>
    </source>
</evidence>
<gene>
    <name evidence="2" type="ORF">MSPICULIGERA_LOCUS9696</name>
</gene>
<accession>A0AA36G0C0</accession>
<keyword evidence="1" id="KW-0472">Membrane</keyword>
<feature type="non-terminal residue" evidence="2">
    <location>
        <position position="186"/>
    </location>
</feature>
<feature type="transmembrane region" description="Helical" evidence="1">
    <location>
        <begin position="75"/>
        <end position="99"/>
    </location>
</feature>
<feature type="transmembrane region" description="Helical" evidence="1">
    <location>
        <begin position="158"/>
        <end position="182"/>
    </location>
</feature>
<feature type="transmembrane region" description="Helical" evidence="1">
    <location>
        <begin position="111"/>
        <end position="131"/>
    </location>
</feature>
<feature type="transmembrane region" description="Helical" evidence="1">
    <location>
        <begin position="9"/>
        <end position="27"/>
    </location>
</feature>
<keyword evidence="3" id="KW-1185">Reference proteome</keyword>
<dbReference type="AlphaFoldDB" id="A0AA36G0C0"/>
<reference evidence="2" key="1">
    <citation type="submission" date="2023-06" db="EMBL/GenBank/DDBJ databases">
        <authorList>
            <person name="Delattre M."/>
        </authorList>
    </citation>
    <scope>NUCLEOTIDE SEQUENCE</scope>
    <source>
        <strain evidence="2">AF72</strain>
    </source>
</reference>
<dbReference type="PANTHER" id="PTHR37446:SF1">
    <property type="entry name" value="CLAUDIN"/>
    <property type="match status" value="1"/>
</dbReference>
<dbReference type="PANTHER" id="PTHR37446">
    <property type="entry name" value="CLAUDIN-LIKE IN CAENORHABDITIS"/>
    <property type="match status" value="1"/>
</dbReference>
<proteinExistence type="predicted"/>
<comment type="caution">
    <text evidence="2">The sequence shown here is derived from an EMBL/GenBank/DDBJ whole genome shotgun (WGS) entry which is preliminary data.</text>
</comment>
<organism evidence="2 3">
    <name type="scientific">Mesorhabditis spiculigera</name>
    <dbReference type="NCBI Taxonomy" id="96644"/>
    <lineage>
        <taxon>Eukaryota</taxon>
        <taxon>Metazoa</taxon>
        <taxon>Ecdysozoa</taxon>
        <taxon>Nematoda</taxon>
        <taxon>Chromadorea</taxon>
        <taxon>Rhabditida</taxon>
        <taxon>Rhabditina</taxon>
        <taxon>Rhabditomorpha</taxon>
        <taxon>Rhabditoidea</taxon>
        <taxon>Rhabditidae</taxon>
        <taxon>Mesorhabditinae</taxon>
        <taxon>Mesorhabditis</taxon>
    </lineage>
</organism>
<protein>
    <submittedName>
        <fullName evidence="2">Uncharacterized protein</fullName>
    </submittedName>
</protein>
<evidence type="ECO:0000256" key="1">
    <source>
        <dbReference type="SAM" id="Phobius"/>
    </source>
</evidence>
<name>A0AA36G0C0_9BILA</name>
<dbReference type="Gene3D" id="1.20.140.150">
    <property type="match status" value="1"/>
</dbReference>
<dbReference type="Pfam" id="PF06653">
    <property type="entry name" value="Claudin_3"/>
    <property type="match status" value="1"/>
</dbReference>
<evidence type="ECO:0000313" key="2">
    <source>
        <dbReference type="EMBL" id="CAJ0571284.1"/>
    </source>
</evidence>
<dbReference type="EMBL" id="CATQJA010002553">
    <property type="protein sequence ID" value="CAJ0571284.1"/>
    <property type="molecule type" value="Genomic_DNA"/>
</dbReference>
<keyword evidence="1" id="KW-0812">Transmembrane</keyword>
<keyword evidence="1" id="KW-1133">Transmembrane helix</keyword>
<dbReference type="Proteomes" id="UP001177023">
    <property type="component" value="Unassembled WGS sequence"/>
</dbReference>